<dbReference type="EMBL" id="QDEB01125023">
    <property type="protein sequence ID" value="RZB39795.1"/>
    <property type="molecule type" value="Genomic_DNA"/>
</dbReference>
<dbReference type="STRING" id="1661398.A0A482V958"/>
<protein>
    <submittedName>
        <fullName evidence="4">NARP1 domain containing protein</fullName>
    </submittedName>
</protein>
<dbReference type="Gene3D" id="1.25.40.1010">
    <property type="match status" value="1"/>
</dbReference>
<proteinExistence type="predicted"/>
<feature type="region of interest" description="Disordered" evidence="3">
    <location>
        <begin position="263"/>
        <end position="283"/>
    </location>
</feature>
<accession>A0A482V958</accession>
<dbReference type="InterPro" id="IPR021183">
    <property type="entry name" value="NatA_aux_su"/>
</dbReference>
<evidence type="ECO:0000256" key="1">
    <source>
        <dbReference type="ARBA" id="ARBA00022737"/>
    </source>
</evidence>
<name>A0A482V958_ASBVE</name>
<keyword evidence="1" id="KW-0677">Repeat</keyword>
<feature type="region of interest" description="Disordered" evidence="3">
    <location>
        <begin position="1"/>
        <end position="58"/>
    </location>
</feature>
<comment type="caution">
    <text evidence="4">The sequence shown here is derived from an EMBL/GenBank/DDBJ whole genome shotgun (WGS) entry which is preliminary data.</text>
</comment>
<evidence type="ECO:0000313" key="4">
    <source>
        <dbReference type="EMBL" id="RZB39795.1"/>
    </source>
</evidence>
<dbReference type="Proteomes" id="UP000292052">
    <property type="component" value="Unassembled WGS sequence"/>
</dbReference>
<reference evidence="4 5" key="1">
    <citation type="submission" date="2017-03" db="EMBL/GenBank/DDBJ databases">
        <title>Genome of the blue death feigning beetle - Asbolus verrucosus.</title>
        <authorList>
            <person name="Rider S.D."/>
        </authorList>
    </citation>
    <scope>NUCLEOTIDE SEQUENCE [LARGE SCALE GENOMIC DNA]</scope>
    <source>
        <strain evidence="4">Butters</strain>
        <tissue evidence="4">Head and leg muscle</tissue>
    </source>
</reference>
<dbReference type="Pfam" id="PF12569">
    <property type="entry name" value="NatA_aux_su"/>
    <property type="match status" value="1"/>
</dbReference>
<dbReference type="GO" id="GO:0031415">
    <property type="term" value="C:NatA complex"/>
    <property type="evidence" value="ECO:0007669"/>
    <property type="project" value="TreeGrafter"/>
</dbReference>
<dbReference type="OrthoDB" id="10263032at2759"/>
<evidence type="ECO:0000256" key="2">
    <source>
        <dbReference type="ARBA" id="ARBA00022803"/>
    </source>
</evidence>
<evidence type="ECO:0000313" key="5">
    <source>
        <dbReference type="Proteomes" id="UP000292052"/>
    </source>
</evidence>
<gene>
    <name evidence="4" type="ORF">BDFB_005406</name>
</gene>
<evidence type="ECO:0000256" key="3">
    <source>
        <dbReference type="SAM" id="MobiDB-lite"/>
    </source>
</evidence>
<dbReference type="PANTHER" id="PTHR22767">
    <property type="entry name" value="N-TERMINAL ACETYLTRANSFERASE-RELATED"/>
    <property type="match status" value="1"/>
</dbReference>
<dbReference type="AlphaFoldDB" id="A0A482V958"/>
<dbReference type="PANTHER" id="PTHR22767:SF2">
    <property type="entry name" value="N(ALPHA)-ACETYLTRANSFERASE 15_16, ISOFORM A"/>
    <property type="match status" value="1"/>
</dbReference>
<sequence>MFVAENLAPSELKKLRNKQRKARRKAEQESAQAREAQVKRDHHHKSRQQGDVEADAPQLDELIPDKLARVEDPLEQAIKFLQPLQTLAKNRIETHLMAFEVYYRKKKFLLMLQSLKRAHKVAPKNPKLHSCLIRFYEIIEQSKSSWDPAVEQVITQEVQVLFNGKDAQQLNKEFLESNSHSLEAVLECSRMMYHLDDKAQSTALSLVTNLDNKYEDINLQNCVNVTEALRRGDFGSCEAQVEEYIKKCHQRFPYAAAFKPASTVTSPSESNHVSQDQDNCNSN</sequence>
<keyword evidence="2" id="KW-0802">TPR repeat</keyword>
<keyword evidence="5" id="KW-1185">Reference proteome</keyword>
<feature type="compositionally biased region" description="Basic residues" evidence="3">
    <location>
        <begin position="15"/>
        <end position="24"/>
    </location>
</feature>
<organism evidence="4 5">
    <name type="scientific">Asbolus verrucosus</name>
    <name type="common">Desert ironclad beetle</name>
    <dbReference type="NCBI Taxonomy" id="1661398"/>
    <lineage>
        <taxon>Eukaryota</taxon>
        <taxon>Metazoa</taxon>
        <taxon>Ecdysozoa</taxon>
        <taxon>Arthropoda</taxon>
        <taxon>Hexapoda</taxon>
        <taxon>Insecta</taxon>
        <taxon>Pterygota</taxon>
        <taxon>Neoptera</taxon>
        <taxon>Endopterygota</taxon>
        <taxon>Coleoptera</taxon>
        <taxon>Polyphaga</taxon>
        <taxon>Cucujiformia</taxon>
        <taxon>Tenebrionidae</taxon>
        <taxon>Pimeliinae</taxon>
        <taxon>Asbolus</taxon>
    </lineage>
</organism>